<evidence type="ECO:0000259" key="29">
    <source>
        <dbReference type="PROSITE" id="PS50279"/>
    </source>
</evidence>
<evidence type="ECO:0000256" key="17">
    <source>
        <dbReference type="ARBA" id="ARBA00022792"/>
    </source>
</evidence>
<feature type="signal peptide" evidence="28">
    <location>
        <begin position="1"/>
        <end position="18"/>
    </location>
</feature>
<dbReference type="SUPFAM" id="SSF57362">
    <property type="entry name" value="BPTI-like"/>
    <property type="match status" value="2"/>
</dbReference>
<evidence type="ECO:0000256" key="14">
    <source>
        <dbReference type="ARBA" id="ARBA00022690"/>
    </source>
</evidence>
<dbReference type="GO" id="GO:0005886">
    <property type="term" value="C:plasma membrane"/>
    <property type="evidence" value="ECO:0007669"/>
    <property type="project" value="UniProtKB-SubCell"/>
</dbReference>
<dbReference type="GO" id="GO:0031965">
    <property type="term" value="C:nuclear membrane"/>
    <property type="evidence" value="ECO:0007669"/>
    <property type="project" value="UniProtKB-SubCell"/>
</dbReference>
<evidence type="ECO:0000256" key="28">
    <source>
        <dbReference type="SAM" id="SignalP"/>
    </source>
</evidence>
<dbReference type="PANTHER" id="PTHR46676:SF1">
    <property type="entry name" value="PROTEIN AMBP"/>
    <property type="match status" value="1"/>
</dbReference>
<evidence type="ECO:0000256" key="4">
    <source>
        <dbReference type="ARBA" id="ARBA00004498"/>
    </source>
</evidence>
<evidence type="ECO:0000256" key="3">
    <source>
        <dbReference type="ARBA" id="ARBA00004240"/>
    </source>
</evidence>
<comment type="similarity">
    <text evidence="7">In the N-terminal section; belongs to the calycin superfamily. Lipocalin family.</text>
</comment>
<dbReference type="Pfam" id="PF00061">
    <property type="entry name" value="Lipocalin"/>
    <property type="match status" value="1"/>
</dbReference>
<feature type="chain" id="PRO_5018723902" description="Protein AMBP" evidence="28">
    <location>
        <begin position="19"/>
        <end position="338"/>
    </location>
</feature>
<dbReference type="GO" id="GO:0004867">
    <property type="term" value="F:serine-type endopeptidase inhibitor activity"/>
    <property type="evidence" value="ECO:0007669"/>
    <property type="project" value="UniProtKB-KW"/>
</dbReference>
<evidence type="ECO:0000256" key="6">
    <source>
        <dbReference type="ARBA" id="ARBA00004637"/>
    </source>
</evidence>
<dbReference type="InterPro" id="IPR036880">
    <property type="entry name" value="Kunitz_BPTI_sf"/>
</dbReference>
<dbReference type="CDD" id="cd22597">
    <property type="entry name" value="Kunitz_bikunin_2-like"/>
    <property type="match status" value="1"/>
</dbReference>
<evidence type="ECO:0000256" key="26">
    <source>
        <dbReference type="ARBA" id="ARBA00023180"/>
    </source>
</evidence>
<dbReference type="PROSITE" id="PS00213">
    <property type="entry name" value="LIPOCALIN"/>
    <property type="match status" value="1"/>
</dbReference>
<evidence type="ECO:0000313" key="31">
    <source>
        <dbReference type="Proteomes" id="UP000261620"/>
    </source>
</evidence>
<keyword evidence="10" id="KW-0963">Cytoplasm</keyword>
<feature type="domain" description="BPTI/Kunitz inhibitor" evidence="29">
    <location>
        <begin position="213"/>
        <end position="263"/>
    </location>
</feature>
<keyword evidence="25" id="KW-1015">Disulfide bond</keyword>
<evidence type="ECO:0000256" key="21">
    <source>
        <dbReference type="ARBA" id="ARBA00022991"/>
    </source>
</evidence>
<dbReference type="GO" id="GO:0005743">
    <property type="term" value="C:mitochondrial inner membrane"/>
    <property type="evidence" value="ECO:0007669"/>
    <property type="project" value="UniProtKB-SubCell"/>
</dbReference>
<dbReference type="InterPro" id="IPR020901">
    <property type="entry name" value="Prtase_inh_Kunz-CS"/>
</dbReference>
<keyword evidence="19" id="KW-0722">Serine protease inhibitor</keyword>
<dbReference type="InterPro" id="IPR029856">
    <property type="entry name" value="AMBP"/>
</dbReference>
<dbReference type="GO" id="GO:0005783">
    <property type="term" value="C:endoplasmic reticulum"/>
    <property type="evidence" value="ECO:0007669"/>
    <property type="project" value="UniProtKB-SubCell"/>
</dbReference>
<reference evidence="30" key="2">
    <citation type="submission" date="2025-09" db="UniProtKB">
        <authorList>
            <consortium name="Ensembl"/>
        </authorList>
    </citation>
    <scope>IDENTIFICATION</scope>
</reference>
<dbReference type="Pfam" id="PF00014">
    <property type="entry name" value="Kunitz_BPTI"/>
    <property type="match status" value="2"/>
</dbReference>
<dbReference type="GO" id="GO:0005829">
    <property type="term" value="C:cytosol"/>
    <property type="evidence" value="ECO:0007669"/>
    <property type="project" value="UniProtKB-SubCell"/>
</dbReference>
<reference evidence="30" key="1">
    <citation type="submission" date="2025-08" db="UniProtKB">
        <authorList>
            <consortium name="Ensembl"/>
        </authorList>
    </citation>
    <scope>IDENTIFICATION</scope>
</reference>
<dbReference type="InterPro" id="IPR022272">
    <property type="entry name" value="Lipocalin_CS"/>
</dbReference>
<dbReference type="CDD" id="cd22596">
    <property type="entry name" value="Kunitz_bikunin_1-like"/>
    <property type="match status" value="1"/>
</dbReference>
<evidence type="ECO:0000256" key="7">
    <source>
        <dbReference type="ARBA" id="ARBA00008238"/>
    </source>
</evidence>
<dbReference type="SUPFAM" id="SSF50814">
    <property type="entry name" value="Lipocalins"/>
    <property type="match status" value="1"/>
</dbReference>
<evidence type="ECO:0000256" key="13">
    <source>
        <dbReference type="ARBA" id="ARBA00022685"/>
    </source>
</evidence>
<accession>A0A3Q3XAR6</accession>
<proteinExistence type="inferred from homology"/>
<keyword evidence="13" id="KW-0165">Cleavage on pair of basic residues</keyword>
<keyword evidence="17" id="KW-0999">Mitochondrion inner membrane</keyword>
<dbReference type="PRINTS" id="PR00759">
    <property type="entry name" value="BASICPTASE"/>
</dbReference>
<evidence type="ECO:0000256" key="20">
    <source>
        <dbReference type="ARBA" id="ARBA00022974"/>
    </source>
</evidence>
<evidence type="ECO:0000256" key="22">
    <source>
        <dbReference type="ARBA" id="ARBA00023002"/>
    </source>
</evidence>
<dbReference type="SMART" id="SM00131">
    <property type="entry name" value="KU"/>
    <property type="match status" value="2"/>
</dbReference>
<evidence type="ECO:0000313" key="30">
    <source>
        <dbReference type="Ensembl" id="ENSMMOP00000028158.1"/>
    </source>
</evidence>
<dbReference type="InterPro" id="IPR002968">
    <property type="entry name" value="A1-microglobln"/>
</dbReference>
<keyword evidence="9" id="KW-1003">Cell membrane</keyword>
<keyword evidence="12" id="KW-0272">Extracellular matrix</keyword>
<keyword evidence="26" id="KW-0325">Glycoprotein</keyword>
<evidence type="ECO:0000256" key="2">
    <source>
        <dbReference type="ARBA" id="ARBA00004202"/>
    </source>
</evidence>
<evidence type="ECO:0000256" key="10">
    <source>
        <dbReference type="ARBA" id="ARBA00022490"/>
    </source>
</evidence>
<dbReference type="AlphaFoldDB" id="A0A3Q3XAR6"/>
<dbReference type="PRINTS" id="PR00179">
    <property type="entry name" value="LIPOCALIN"/>
</dbReference>
<dbReference type="Gene3D" id="4.10.410.10">
    <property type="entry name" value="Pancreatic trypsin inhibitor Kunitz domain"/>
    <property type="match status" value="2"/>
</dbReference>
<evidence type="ECO:0000256" key="11">
    <source>
        <dbReference type="ARBA" id="ARBA00022525"/>
    </source>
</evidence>
<evidence type="ECO:0000256" key="24">
    <source>
        <dbReference type="ARBA" id="ARBA00023136"/>
    </source>
</evidence>
<keyword evidence="24" id="KW-0472">Membrane</keyword>
<keyword evidence="16" id="KW-0677">Repeat</keyword>
<evidence type="ECO:0000256" key="15">
    <source>
        <dbReference type="ARBA" id="ARBA00022729"/>
    </source>
</evidence>
<organism evidence="30 31">
    <name type="scientific">Mola mola</name>
    <name type="common">Ocean sunfish</name>
    <name type="synonym">Tetraodon mola</name>
    <dbReference type="NCBI Taxonomy" id="94237"/>
    <lineage>
        <taxon>Eukaryota</taxon>
        <taxon>Metazoa</taxon>
        <taxon>Chordata</taxon>
        <taxon>Craniata</taxon>
        <taxon>Vertebrata</taxon>
        <taxon>Euteleostomi</taxon>
        <taxon>Actinopterygii</taxon>
        <taxon>Neopterygii</taxon>
        <taxon>Teleostei</taxon>
        <taxon>Neoteleostei</taxon>
        <taxon>Acanthomorphata</taxon>
        <taxon>Eupercaria</taxon>
        <taxon>Tetraodontiformes</taxon>
        <taxon>Molidae</taxon>
        <taxon>Mola</taxon>
    </lineage>
</organism>
<dbReference type="Ensembl" id="ENSMMOT00000028636.1">
    <property type="protein sequence ID" value="ENSMMOP00000028158.1"/>
    <property type="gene ID" value="ENSMMOG00000021278.1"/>
</dbReference>
<dbReference type="PROSITE" id="PS50279">
    <property type="entry name" value="BPTI_KUNITZ_2"/>
    <property type="match status" value="2"/>
</dbReference>
<evidence type="ECO:0000256" key="25">
    <source>
        <dbReference type="ARBA" id="ARBA00023157"/>
    </source>
</evidence>
<keyword evidence="31" id="KW-1185">Reference proteome</keyword>
<protein>
    <recommendedName>
        <fullName evidence="8">Protein AMBP</fullName>
    </recommendedName>
</protein>
<dbReference type="PROSITE" id="PS00280">
    <property type="entry name" value="BPTI_KUNITZ_1"/>
    <property type="match status" value="1"/>
</dbReference>
<name>A0A3Q3XAR6_MOLML</name>
<keyword evidence="18" id="KW-0256">Endoplasmic reticulum</keyword>
<dbReference type="GO" id="GO:0016491">
    <property type="term" value="F:oxidoreductase activity"/>
    <property type="evidence" value="ECO:0007669"/>
    <property type="project" value="UniProtKB-KW"/>
</dbReference>
<keyword evidence="11" id="KW-0964">Secreted</keyword>
<dbReference type="InterPro" id="IPR000566">
    <property type="entry name" value="Lipocln_cytosolic_FA-bd_dom"/>
</dbReference>
<dbReference type="Gene3D" id="2.40.128.20">
    <property type="match status" value="1"/>
</dbReference>
<comment type="subcellular location">
    <subcellularLocation>
        <location evidence="2">Cell membrane</location>
        <topology evidence="2">Peripheral membrane protein</topology>
    </subcellularLocation>
    <subcellularLocation>
        <location evidence="5">Cytoplasm</location>
        <location evidence="5">Cytosol</location>
    </subcellularLocation>
    <subcellularLocation>
        <location evidence="3">Endoplasmic reticulum</location>
    </subcellularLocation>
    <subcellularLocation>
        <location evidence="6">Mitochondrion inner membrane</location>
        <topology evidence="6">Peripheral membrane protein</topology>
    </subcellularLocation>
    <subcellularLocation>
        <location evidence="1">Nucleus membrane</location>
    </subcellularLocation>
    <subcellularLocation>
        <location evidence="4">Secreted</location>
        <location evidence="4">Extracellular space</location>
        <location evidence="4">Extracellular matrix</location>
    </subcellularLocation>
</comment>
<evidence type="ECO:0000256" key="9">
    <source>
        <dbReference type="ARBA" id="ARBA00022475"/>
    </source>
</evidence>
<evidence type="ECO:0000256" key="23">
    <source>
        <dbReference type="ARBA" id="ARBA00023128"/>
    </source>
</evidence>
<evidence type="ECO:0000256" key="19">
    <source>
        <dbReference type="ARBA" id="ARBA00022900"/>
    </source>
</evidence>
<dbReference type="PANTHER" id="PTHR46676">
    <property type="entry name" value="PROTEIN AMBP"/>
    <property type="match status" value="1"/>
</dbReference>
<evidence type="ECO:0000256" key="8">
    <source>
        <dbReference type="ARBA" id="ARBA00018905"/>
    </source>
</evidence>
<evidence type="ECO:0000256" key="1">
    <source>
        <dbReference type="ARBA" id="ARBA00004126"/>
    </source>
</evidence>
<dbReference type="Proteomes" id="UP000261620">
    <property type="component" value="Unplaced"/>
</dbReference>
<keyword evidence="14" id="KW-0646">Protease inhibitor</keyword>
<dbReference type="FunFam" id="4.10.410.10:FF:000005">
    <property type="entry name" value="Pancreatic trypsin inhibitor"/>
    <property type="match status" value="1"/>
</dbReference>
<keyword evidence="15 28" id="KW-0732">Signal</keyword>
<dbReference type="InterPro" id="IPR012674">
    <property type="entry name" value="Calycin"/>
</dbReference>
<sequence length="338" mass="38342">MWSVVPLMVLGLARVLQAVPGPPEPVIQAQDDFDLARFMGKWYEVAVVSTCPHFMERKHNHPVIIPLQLQRVGSEGNFTRTASLYRHGMCRQTSMEYELTSTPGRFYRYVARLDTYVVHTNYNEYAMVIMILPTTRSTADKSISVRLFSRSKTVRATLLEEFKTLAREHGMTDDSVIVKQDKVVGRVRNYWDIFHECVTLTPLPPSLPHTEACKKAPDVGPCFGIHLRYFYNSTSMSCELFKFGGCLGNQNNFETERECLQRCRTEAACRLPLLATPCTHQPPIWAFDSSVGLCVPYKDGFCQTNANKFYSKAECDEYCGTAGAGEMRLHEQTQSDTS</sequence>
<keyword evidence="22" id="KW-0560">Oxidoreductase</keyword>
<dbReference type="InterPro" id="IPR002223">
    <property type="entry name" value="Kunitz_BPTI"/>
</dbReference>
<dbReference type="PRINTS" id="PR01215">
    <property type="entry name" value="A1MCGLOBULIN"/>
</dbReference>
<keyword evidence="21" id="KW-0157">Chromophore</keyword>
<keyword evidence="27" id="KW-0539">Nucleus</keyword>
<evidence type="ECO:0000256" key="27">
    <source>
        <dbReference type="ARBA" id="ARBA00023242"/>
    </source>
</evidence>
<feature type="domain" description="BPTI/Kunitz inhibitor" evidence="29">
    <location>
        <begin position="269"/>
        <end position="319"/>
    </location>
</feature>
<evidence type="ECO:0000256" key="18">
    <source>
        <dbReference type="ARBA" id="ARBA00022824"/>
    </source>
</evidence>
<keyword evidence="23" id="KW-0496">Mitochondrion</keyword>
<evidence type="ECO:0000256" key="5">
    <source>
        <dbReference type="ARBA" id="ARBA00004514"/>
    </source>
</evidence>
<evidence type="ECO:0000256" key="16">
    <source>
        <dbReference type="ARBA" id="ARBA00022737"/>
    </source>
</evidence>
<keyword evidence="20" id="KW-0654">Proteoglycan</keyword>
<evidence type="ECO:0000256" key="12">
    <source>
        <dbReference type="ARBA" id="ARBA00022530"/>
    </source>
</evidence>